<keyword evidence="5" id="KW-1185">Reference proteome</keyword>
<dbReference type="InterPro" id="IPR000182">
    <property type="entry name" value="GNAT_dom"/>
</dbReference>
<evidence type="ECO:0000256" key="2">
    <source>
        <dbReference type="ARBA" id="ARBA00023315"/>
    </source>
</evidence>
<feature type="domain" description="N-acetyltransferase" evidence="3">
    <location>
        <begin position="3"/>
        <end position="188"/>
    </location>
</feature>
<accession>A0ABU9LQU3</accession>
<comment type="caution">
    <text evidence="4">The sequence shown here is derived from an EMBL/GenBank/DDBJ whole genome shotgun (WGS) entry which is preliminary data.</text>
</comment>
<dbReference type="RefSeq" id="WP_068456658.1">
    <property type="nucleotide sequence ID" value="NZ_CP147847.1"/>
</dbReference>
<dbReference type="SUPFAM" id="SSF55729">
    <property type="entry name" value="Acyl-CoA N-acyltransferases (Nat)"/>
    <property type="match status" value="1"/>
</dbReference>
<dbReference type="PROSITE" id="PS51186">
    <property type="entry name" value="GNAT"/>
    <property type="match status" value="1"/>
</dbReference>
<dbReference type="InterPro" id="IPR016181">
    <property type="entry name" value="Acyl_CoA_acyltransferase"/>
</dbReference>
<reference evidence="4 5" key="1">
    <citation type="submission" date="2024-04" db="EMBL/GenBank/DDBJ databases">
        <authorList>
            <person name="Wu Y.S."/>
            <person name="Zhang L."/>
        </authorList>
    </citation>
    <scope>NUCLEOTIDE SEQUENCE [LARGE SCALE GENOMIC DNA]</scope>
    <source>
        <strain evidence="4 5">KG-01</strain>
    </source>
</reference>
<proteinExistence type="predicted"/>
<evidence type="ECO:0000259" key="3">
    <source>
        <dbReference type="PROSITE" id="PS51186"/>
    </source>
</evidence>
<evidence type="ECO:0000256" key="1">
    <source>
        <dbReference type="ARBA" id="ARBA00022679"/>
    </source>
</evidence>
<dbReference type="CDD" id="cd04301">
    <property type="entry name" value="NAT_SF"/>
    <property type="match status" value="1"/>
</dbReference>
<protein>
    <submittedName>
        <fullName evidence="4">GNAT family N-acetyltransferase</fullName>
    </submittedName>
</protein>
<organism evidence="4 5">
    <name type="scientific">Kurthia gibsonii</name>
    <dbReference type="NCBI Taxonomy" id="33946"/>
    <lineage>
        <taxon>Bacteria</taxon>
        <taxon>Bacillati</taxon>
        <taxon>Bacillota</taxon>
        <taxon>Bacilli</taxon>
        <taxon>Bacillales</taxon>
        <taxon>Caryophanaceae</taxon>
        <taxon>Kurthia</taxon>
    </lineage>
</organism>
<name>A0ABU9LQU3_9BACL</name>
<sequence length="188" mass="21116">MEIKVRQAQIKDGSKVAPLIVDAIGEIANRITGEETPEAVIEGLIELFEREDNRNSYLNTYVAECNGEVAGMMVVYGGDQAVSLDAQLEKWLAAKNAPVQTIEVEANPDEFYIDTVCVDPQFRGQGIGTILLKYAETLCKEQGYPKLSLSVELQKKRARHLYEKIGYVYSEPWMIIGEEFDHMVKVVQ</sequence>
<gene>
    <name evidence="4" type="ORF">AAF454_14215</name>
</gene>
<evidence type="ECO:0000313" key="4">
    <source>
        <dbReference type="EMBL" id="MEL5989559.1"/>
    </source>
</evidence>
<keyword evidence="2" id="KW-0012">Acyltransferase</keyword>
<dbReference type="Proteomes" id="UP001398420">
    <property type="component" value="Unassembled WGS sequence"/>
</dbReference>
<dbReference type="Gene3D" id="3.40.630.30">
    <property type="match status" value="1"/>
</dbReference>
<dbReference type="Pfam" id="PF00583">
    <property type="entry name" value="Acetyltransf_1"/>
    <property type="match status" value="1"/>
</dbReference>
<dbReference type="PANTHER" id="PTHR43420">
    <property type="entry name" value="ACETYLTRANSFERASE"/>
    <property type="match status" value="1"/>
</dbReference>
<dbReference type="InterPro" id="IPR050680">
    <property type="entry name" value="YpeA/RimI_acetyltransf"/>
</dbReference>
<dbReference type="PANTHER" id="PTHR43420:SF47">
    <property type="entry name" value="N-ACETYLTRANSFERASE DOMAIN-CONTAINING PROTEIN"/>
    <property type="match status" value="1"/>
</dbReference>
<evidence type="ECO:0000313" key="5">
    <source>
        <dbReference type="Proteomes" id="UP001398420"/>
    </source>
</evidence>
<dbReference type="EMBL" id="JBCEWA010000015">
    <property type="protein sequence ID" value="MEL5989559.1"/>
    <property type="molecule type" value="Genomic_DNA"/>
</dbReference>
<keyword evidence="1" id="KW-0808">Transferase</keyword>